<reference evidence="1 2" key="1">
    <citation type="submission" date="2024-06" db="EMBL/GenBank/DDBJ databases">
        <title>Genomic Encyclopedia of Type Strains, Phase V (KMG-V): Genome sequencing to study the core and pangenomes of soil and plant-associated prokaryotes.</title>
        <authorList>
            <person name="Whitman W."/>
        </authorList>
    </citation>
    <scope>NUCLEOTIDE SEQUENCE [LARGE SCALE GENOMIC DNA]</scope>
    <source>
        <strain evidence="1 2">USDA 160</strain>
    </source>
</reference>
<dbReference type="EMBL" id="JBEPTQ010000002">
    <property type="protein sequence ID" value="MET4723418.1"/>
    <property type="molecule type" value="Genomic_DNA"/>
</dbReference>
<keyword evidence="2" id="KW-1185">Reference proteome</keyword>
<protein>
    <submittedName>
        <fullName evidence="1">Uncharacterized protein</fullName>
    </submittedName>
</protein>
<gene>
    <name evidence="1" type="ORF">ABIF63_007524</name>
</gene>
<proteinExistence type="predicted"/>
<evidence type="ECO:0000313" key="1">
    <source>
        <dbReference type="EMBL" id="MET4723418.1"/>
    </source>
</evidence>
<dbReference type="Proteomes" id="UP001549291">
    <property type="component" value="Unassembled WGS sequence"/>
</dbReference>
<evidence type="ECO:0000313" key="2">
    <source>
        <dbReference type="Proteomes" id="UP001549291"/>
    </source>
</evidence>
<sequence length="45" mass="4774">MSALAVVLGCHLWRASVPTVTNRLNKPLIGALVSGTTGYSYGRQN</sequence>
<name>A0ABV2S2N9_BRAJP</name>
<comment type="caution">
    <text evidence="1">The sequence shown here is derived from an EMBL/GenBank/DDBJ whole genome shotgun (WGS) entry which is preliminary data.</text>
</comment>
<accession>A0ABV2S2N9</accession>
<organism evidence="1 2">
    <name type="scientific">Bradyrhizobium japonicum</name>
    <dbReference type="NCBI Taxonomy" id="375"/>
    <lineage>
        <taxon>Bacteria</taxon>
        <taxon>Pseudomonadati</taxon>
        <taxon>Pseudomonadota</taxon>
        <taxon>Alphaproteobacteria</taxon>
        <taxon>Hyphomicrobiales</taxon>
        <taxon>Nitrobacteraceae</taxon>
        <taxon>Bradyrhizobium</taxon>
    </lineage>
</organism>